<dbReference type="Gene3D" id="2.20.230.10">
    <property type="entry name" value="Resuscitation-promoting factor rpfb"/>
    <property type="match status" value="6"/>
</dbReference>
<feature type="region of interest" description="Disordered" evidence="3">
    <location>
        <begin position="248"/>
        <end position="279"/>
    </location>
</feature>
<reference evidence="6" key="1">
    <citation type="journal article" date="2019" name="Int. J. Syst. Evol. Microbiol.">
        <title>The Global Catalogue of Microorganisms (GCM) 10K type strain sequencing project: providing services to taxonomists for standard genome sequencing and annotation.</title>
        <authorList>
            <consortium name="The Broad Institute Genomics Platform"/>
            <consortium name="The Broad Institute Genome Sequencing Center for Infectious Disease"/>
            <person name="Wu L."/>
            <person name="Ma J."/>
        </authorList>
    </citation>
    <scope>NUCLEOTIDE SEQUENCE [LARGE SCALE GENOMIC DNA]</scope>
    <source>
        <strain evidence="6">DT43</strain>
    </source>
</reference>
<dbReference type="InterPro" id="IPR011098">
    <property type="entry name" value="G5_dom"/>
</dbReference>
<protein>
    <submittedName>
        <fullName evidence="5">G5 domain-containing protein</fullName>
    </submittedName>
</protein>
<organism evidence="5 6">
    <name type="scientific">Streptococcus caledonicus</name>
    <dbReference type="NCBI Taxonomy" id="2614158"/>
    <lineage>
        <taxon>Bacteria</taxon>
        <taxon>Bacillati</taxon>
        <taxon>Bacillota</taxon>
        <taxon>Bacilli</taxon>
        <taxon>Lactobacillales</taxon>
        <taxon>Streptococcaceae</taxon>
        <taxon>Streptococcus</taxon>
    </lineage>
</organism>
<keyword evidence="6" id="KW-1185">Reference proteome</keyword>
<evidence type="ECO:0000313" key="5">
    <source>
        <dbReference type="EMBL" id="MFC5630310.1"/>
    </source>
</evidence>
<dbReference type="Pfam" id="PF07501">
    <property type="entry name" value="G5"/>
    <property type="match status" value="3"/>
</dbReference>
<proteinExistence type="predicted"/>
<feature type="coiled-coil region" evidence="2">
    <location>
        <begin position="57"/>
        <end position="84"/>
    </location>
</feature>
<feature type="domain" description="G5" evidence="4">
    <location>
        <begin position="335"/>
        <end position="415"/>
    </location>
</feature>
<evidence type="ECO:0000313" key="6">
    <source>
        <dbReference type="Proteomes" id="UP001596110"/>
    </source>
</evidence>
<feature type="domain" description="G5" evidence="4">
    <location>
        <begin position="190"/>
        <end position="269"/>
    </location>
</feature>
<evidence type="ECO:0000259" key="4">
    <source>
        <dbReference type="PROSITE" id="PS51109"/>
    </source>
</evidence>
<dbReference type="SMART" id="SM01208">
    <property type="entry name" value="G5"/>
    <property type="match status" value="5"/>
</dbReference>
<dbReference type="Proteomes" id="UP001596110">
    <property type="component" value="Unassembled WGS sequence"/>
</dbReference>
<evidence type="ECO:0000256" key="3">
    <source>
        <dbReference type="SAM" id="MobiDB-lite"/>
    </source>
</evidence>
<keyword evidence="1" id="KW-0732">Signal</keyword>
<name>A0ABW0UDC9_9STRE</name>
<comment type="caution">
    <text evidence="5">The sequence shown here is derived from an EMBL/GenBank/DDBJ whole genome shotgun (WGS) entry which is preliminary data.</text>
</comment>
<gene>
    <name evidence="5" type="ORF">ACFPQ3_01550</name>
</gene>
<dbReference type="PROSITE" id="PS51109">
    <property type="entry name" value="G5"/>
    <property type="match status" value="2"/>
</dbReference>
<sequence length="539" mass="57300">MKKQVKTLAAVILAINTAGLFSPAYSLNSHLLQTVYAADEEPAPDEELPDAAEQSALIKFDQALKQLELDLSEGEEELIEMSLEEAVAAQQTAINASKTPGAKARLAELNKRYEALKAKAAGNTDPNPSEEQPTTETEEIPVTIVYRADETRDYGVRETEKEGTPGQRTYTIINGKRDEGRITKDMDPKVIVVGTKPSVTQKEIPAGEIYEDDSTLEEGQKVLKQAGKPGIETTTTTYQLDTATGEVTPKVTQNATPAEAAVYRRGTKKADTQPQPTVEVKTEEIPVATTYVADETLAYGERQTKPGIAGVRTITITNGQSDGGKITKEMVPTVITVGTKPTVVESAVVAPSDKVYEDDASLAEGTEVLKTPAVAGKKVVTTTYSLNPQTGEVTSSSSEQVQPGQAAVYRRGTKKVEPTVEVKTEEIPVATTYVADETLAYGERQTQPGTGGVRTITITDGQSDGGKITTAMVPTVITVGTKPTVVESVVAAPSDKVYEDDASLAEGTEVLKTPAVAGKKVVTTTYSLNPQTGEVTSSS</sequence>
<dbReference type="EMBL" id="JBHSOJ010000013">
    <property type="protein sequence ID" value="MFC5630310.1"/>
    <property type="molecule type" value="Genomic_DNA"/>
</dbReference>
<feature type="non-terminal residue" evidence="5">
    <location>
        <position position="539"/>
    </location>
</feature>
<evidence type="ECO:0000256" key="1">
    <source>
        <dbReference type="ARBA" id="ARBA00022729"/>
    </source>
</evidence>
<keyword evidence="2" id="KW-0175">Coiled coil</keyword>
<evidence type="ECO:0000256" key="2">
    <source>
        <dbReference type="SAM" id="Coils"/>
    </source>
</evidence>
<dbReference type="RefSeq" id="WP_380433495.1">
    <property type="nucleotide sequence ID" value="NZ_JBHSOJ010000013.1"/>
</dbReference>
<accession>A0ABW0UDC9</accession>